<dbReference type="EMBL" id="MU866048">
    <property type="protein sequence ID" value="KAK4441900.1"/>
    <property type="molecule type" value="Genomic_DNA"/>
</dbReference>
<feature type="compositionally biased region" description="Low complexity" evidence="1">
    <location>
        <begin position="79"/>
        <end position="91"/>
    </location>
</feature>
<name>A0AAV9FZZ6_9PEZI</name>
<dbReference type="PANTHER" id="PTHR24148:SF81">
    <property type="entry name" value="HETEROKARYON INCOMPATIBILITY DOMAIN-CONTAINING PROTEIN"/>
    <property type="match status" value="1"/>
</dbReference>
<dbReference type="PANTHER" id="PTHR24148">
    <property type="entry name" value="ANKYRIN REPEAT DOMAIN-CONTAINING PROTEIN 39 HOMOLOG-RELATED"/>
    <property type="match status" value="1"/>
</dbReference>
<keyword evidence="4" id="KW-1185">Reference proteome</keyword>
<dbReference type="Pfam" id="PF06985">
    <property type="entry name" value="HET"/>
    <property type="match status" value="1"/>
</dbReference>
<comment type="caution">
    <text evidence="3">The sequence shown here is derived from an EMBL/GenBank/DDBJ whole genome shotgun (WGS) entry which is preliminary data.</text>
</comment>
<gene>
    <name evidence="3" type="ORF">QBC34DRAFT_42918</name>
</gene>
<protein>
    <submittedName>
        <fullName evidence="3">Heterokaryon incompatibility protein-domain-containing protein</fullName>
    </submittedName>
</protein>
<reference evidence="3" key="1">
    <citation type="journal article" date="2023" name="Mol. Phylogenet. Evol.">
        <title>Genome-scale phylogeny and comparative genomics of the fungal order Sordariales.</title>
        <authorList>
            <person name="Hensen N."/>
            <person name="Bonometti L."/>
            <person name="Westerberg I."/>
            <person name="Brannstrom I.O."/>
            <person name="Guillou S."/>
            <person name="Cros-Aarteil S."/>
            <person name="Calhoun S."/>
            <person name="Haridas S."/>
            <person name="Kuo A."/>
            <person name="Mondo S."/>
            <person name="Pangilinan J."/>
            <person name="Riley R."/>
            <person name="LaButti K."/>
            <person name="Andreopoulos B."/>
            <person name="Lipzen A."/>
            <person name="Chen C."/>
            <person name="Yan M."/>
            <person name="Daum C."/>
            <person name="Ng V."/>
            <person name="Clum A."/>
            <person name="Steindorff A."/>
            <person name="Ohm R.A."/>
            <person name="Martin F."/>
            <person name="Silar P."/>
            <person name="Natvig D.O."/>
            <person name="Lalanne C."/>
            <person name="Gautier V."/>
            <person name="Ament-Velasquez S.L."/>
            <person name="Kruys A."/>
            <person name="Hutchinson M.I."/>
            <person name="Powell A.J."/>
            <person name="Barry K."/>
            <person name="Miller A.N."/>
            <person name="Grigoriev I.V."/>
            <person name="Debuchy R."/>
            <person name="Gladieux P."/>
            <person name="Hiltunen Thoren M."/>
            <person name="Johannesson H."/>
        </authorList>
    </citation>
    <scope>NUCLEOTIDE SEQUENCE</scope>
    <source>
        <strain evidence="3">PSN243</strain>
    </source>
</reference>
<evidence type="ECO:0000313" key="4">
    <source>
        <dbReference type="Proteomes" id="UP001321760"/>
    </source>
</evidence>
<dbReference type="InterPro" id="IPR052895">
    <property type="entry name" value="HetReg/Transcr_Mod"/>
</dbReference>
<reference evidence="3" key="2">
    <citation type="submission" date="2023-05" db="EMBL/GenBank/DDBJ databases">
        <authorList>
            <consortium name="Lawrence Berkeley National Laboratory"/>
            <person name="Steindorff A."/>
            <person name="Hensen N."/>
            <person name="Bonometti L."/>
            <person name="Westerberg I."/>
            <person name="Brannstrom I.O."/>
            <person name="Guillou S."/>
            <person name="Cros-Aarteil S."/>
            <person name="Calhoun S."/>
            <person name="Haridas S."/>
            <person name="Kuo A."/>
            <person name="Mondo S."/>
            <person name="Pangilinan J."/>
            <person name="Riley R."/>
            <person name="Labutti K."/>
            <person name="Andreopoulos B."/>
            <person name="Lipzen A."/>
            <person name="Chen C."/>
            <person name="Yanf M."/>
            <person name="Daum C."/>
            <person name="Ng V."/>
            <person name="Clum A."/>
            <person name="Ohm R."/>
            <person name="Martin F."/>
            <person name="Silar P."/>
            <person name="Natvig D."/>
            <person name="Lalanne C."/>
            <person name="Gautier V."/>
            <person name="Ament-Velasquez S.L."/>
            <person name="Kruys A."/>
            <person name="Hutchinson M.I."/>
            <person name="Powell A.J."/>
            <person name="Barry K."/>
            <person name="Miller A.N."/>
            <person name="Grigoriev I.V."/>
            <person name="Debuchy R."/>
            <person name="Gladieux P."/>
            <person name="Thoren M.H."/>
            <person name="Johannesson H."/>
        </authorList>
    </citation>
    <scope>NUCLEOTIDE SEQUENCE</scope>
    <source>
        <strain evidence="3">PSN243</strain>
    </source>
</reference>
<evidence type="ECO:0000259" key="2">
    <source>
        <dbReference type="Pfam" id="PF06985"/>
    </source>
</evidence>
<evidence type="ECO:0000256" key="1">
    <source>
        <dbReference type="SAM" id="MobiDB-lite"/>
    </source>
</evidence>
<feature type="region of interest" description="Disordered" evidence="1">
    <location>
        <begin position="79"/>
        <end position="110"/>
    </location>
</feature>
<dbReference type="Proteomes" id="UP001321760">
    <property type="component" value="Unassembled WGS sequence"/>
</dbReference>
<feature type="domain" description="Heterokaryon incompatibility" evidence="2">
    <location>
        <begin position="151"/>
        <end position="291"/>
    </location>
</feature>
<proteinExistence type="predicted"/>
<dbReference type="InterPro" id="IPR010730">
    <property type="entry name" value="HET"/>
</dbReference>
<dbReference type="AlphaFoldDB" id="A0AAV9FZZ6"/>
<accession>A0AAV9FZZ6</accession>
<evidence type="ECO:0000313" key="3">
    <source>
        <dbReference type="EMBL" id="KAK4441900.1"/>
    </source>
</evidence>
<sequence length="917" mass="103179">MARWHREYCRVPNVDADANGVPSCGSCGAKWNLESFISQQQNASPFPQIPPNESPGELDLFWPPTVPYTRHIEIHCMPQDADSSSDAPPSAEATNPGQHPISAPENRPLGVYNRELGPEEFRLLCLHGSADSSSPIRADLETYAFERCPEYETVSYAWGGEDDDTSPCRPLFVGPYWDPLALTKNCWSMLQALRPTRGVRLVWVDAICINQDNPEERAAQVAHMSLIYRECRRVISYLGPDLVSASRGFPRRQRLEESVTTGDVGLFIGGKVNFLKLIQRRYFSRVWIIQELVLPRHVSIPVGEIELQADLQTAGNLSEQFWDSVGVPWIGFLAQTEVEDADMFDILIITSGSHSSDPRDRVFGVLALLPSSRGGYRGPLRPNYSISPLHVSIGISAHCLLSLRHTEVLFGAQGLSGYPSWTPDWSDRNQGIALRSAIAVEEEEECKKKGRDVGRGWRERVFFHWLDRQNYRTRNLYLSQVRPEYNRNIAYQTSRVKSCERIETTSINWSHLVRNLPPQLKREGSAFGAGWEKMPPKTAWDDGASVDGKTGALSINLVHLFQFPAVPKLAGEGLDNVLVFSVQPLTDPGEGMESTMRLWLTATRPLHEIVDADTDHVFLLEEGDKAPLYLVLREVYDEEATNADSGGSFRLIGCCDYLCFGTDRDVDLRVRLSLADTYEADTDVRYTTERNRDPNVLFTPDLHAWSHAKVVRLARGFAPAISGKEQHILQQLFGPVDTIQHNGNILAVFQGLLDDFRRGEPSSGPSRFLKAYVASLRERFQARIAADNHVVLTVQPNEWAPLILSKSPLFELYREWRDDPASNWHPLSTAPQSTPEPGNPIYIRASGQELEGVAWHSHLCGALLRLSCVAYRTGEPELELLQRELTPDDHLRAYPQWPEELVQEFGIDGSTYRVHIL</sequence>
<organism evidence="3 4">
    <name type="scientific">Podospora aff. communis PSN243</name>
    <dbReference type="NCBI Taxonomy" id="3040156"/>
    <lineage>
        <taxon>Eukaryota</taxon>
        <taxon>Fungi</taxon>
        <taxon>Dikarya</taxon>
        <taxon>Ascomycota</taxon>
        <taxon>Pezizomycotina</taxon>
        <taxon>Sordariomycetes</taxon>
        <taxon>Sordariomycetidae</taxon>
        <taxon>Sordariales</taxon>
        <taxon>Podosporaceae</taxon>
        <taxon>Podospora</taxon>
    </lineage>
</organism>